<dbReference type="Pfam" id="PF24366">
    <property type="entry name" value="DUF7522"/>
    <property type="match status" value="1"/>
</dbReference>
<dbReference type="AlphaFoldDB" id="A0A1G9Z239"/>
<organism evidence="1 2">
    <name type="scientific">Halogranum gelatinilyticum</name>
    <dbReference type="NCBI Taxonomy" id="660521"/>
    <lineage>
        <taxon>Archaea</taxon>
        <taxon>Methanobacteriati</taxon>
        <taxon>Methanobacteriota</taxon>
        <taxon>Stenosarchaea group</taxon>
        <taxon>Halobacteria</taxon>
        <taxon>Halobacteriales</taxon>
        <taxon>Haloferacaceae</taxon>
    </lineage>
</organism>
<reference evidence="2" key="1">
    <citation type="submission" date="2016-10" db="EMBL/GenBank/DDBJ databases">
        <authorList>
            <person name="Varghese N."/>
            <person name="Submissions S."/>
        </authorList>
    </citation>
    <scope>NUCLEOTIDE SEQUENCE [LARGE SCALE GENOMIC DNA]</scope>
    <source>
        <strain evidence="2">CGMCC 1.10119</strain>
    </source>
</reference>
<protein>
    <submittedName>
        <fullName evidence="1">Uncharacterized protein</fullName>
    </submittedName>
</protein>
<keyword evidence="2" id="KW-1185">Reference proteome</keyword>
<evidence type="ECO:0000313" key="2">
    <source>
        <dbReference type="Proteomes" id="UP000199451"/>
    </source>
</evidence>
<dbReference type="OrthoDB" id="199238at2157"/>
<gene>
    <name evidence="1" type="ORF">SAMN04487949_3518</name>
</gene>
<dbReference type="InterPro" id="IPR055944">
    <property type="entry name" value="DUF7522"/>
</dbReference>
<evidence type="ECO:0000313" key="1">
    <source>
        <dbReference type="EMBL" id="SDN15502.1"/>
    </source>
</evidence>
<dbReference type="EMBL" id="FNHL01000006">
    <property type="protein sequence ID" value="SDN15502.1"/>
    <property type="molecule type" value="Genomic_DNA"/>
</dbReference>
<accession>A0A1G9Z239</accession>
<name>A0A1G9Z239_9EURY</name>
<dbReference type="Proteomes" id="UP000199451">
    <property type="component" value="Unassembled WGS sequence"/>
</dbReference>
<sequence>MVQQAAQQITEFLRDRAGRGLRTVVIVRDENYDVHYLRSDLEAQYSDETFSEVVDIFRLDSPFLAPDVNSNPVGERRAIIHYHERAFIIQFPFSETESILISLSRDAGRDLLQFIEKCRSIVHDGQ</sequence>
<proteinExistence type="predicted"/>
<dbReference type="RefSeq" id="WP_089699596.1">
    <property type="nucleotide sequence ID" value="NZ_FNHL01000006.1"/>
</dbReference>